<protein>
    <submittedName>
        <fullName evidence="1">Uncharacterized protein</fullName>
    </submittedName>
</protein>
<gene>
    <name evidence="1" type="ORF">LG35_01610</name>
</gene>
<evidence type="ECO:0000313" key="1">
    <source>
        <dbReference type="EMBL" id="KHE42739.1"/>
    </source>
</evidence>
<keyword evidence="2" id="KW-1185">Reference proteome</keyword>
<evidence type="ECO:0000313" key="2">
    <source>
        <dbReference type="Proteomes" id="UP000030889"/>
    </source>
</evidence>
<sequence>MTGEKKAGWGGARPEAGRKPICGERGAYITMCAPQQTISELRMFLLHQNMPYAIFLIEALQLMKERYGDASPEQ</sequence>
<organism evidence="1 2">
    <name type="scientific">Alistipes inops</name>
    <dbReference type="NCBI Taxonomy" id="1501391"/>
    <lineage>
        <taxon>Bacteria</taxon>
        <taxon>Pseudomonadati</taxon>
        <taxon>Bacteroidota</taxon>
        <taxon>Bacteroidia</taxon>
        <taxon>Bacteroidales</taxon>
        <taxon>Rikenellaceae</taxon>
        <taxon>Alistipes</taxon>
    </lineage>
</organism>
<proteinExistence type="predicted"/>
<name>A0ABR4YKF3_9BACT</name>
<accession>A0ABR4YKF3</accession>
<comment type="caution">
    <text evidence="1">The sequence shown here is derived from an EMBL/GenBank/DDBJ whole genome shotgun (WGS) entry which is preliminary data.</text>
</comment>
<dbReference type="Proteomes" id="UP000030889">
    <property type="component" value="Unassembled WGS sequence"/>
</dbReference>
<dbReference type="EMBL" id="JRGF01000002">
    <property type="protein sequence ID" value="KHE42739.1"/>
    <property type="molecule type" value="Genomic_DNA"/>
</dbReference>
<reference evidence="1 2" key="1">
    <citation type="submission" date="2014-09" db="EMBL/GenBank/DDBJ databases">
        <title>Alistipes sp. 627, sp. nov., a novel member of the family Rikenellaceae isolated from human faeces.</title>
        <authorList>
            <person name="Shkoporov A.N."/>
            <person name="Chaplin A.V."/>
            <person name="Motuzova O.V."/>
            <person name="Kafarskaia L.I."/>
            <person name="Khokhlova E.V."/>
            <person name="Efimov B.A."/>
        </authorList>
    </citation>
    <scope>NUCLEOTIDE SEQUENCE [LARGE SCALE GENOMIC DNA]</scope>
    <source>
        <strain evidence="1 2">627</strain>
    </source>
</reference>